<keyword evidence="2" id="KW-1185">Reference proteome</keyword>
<name>A0ACC5T592_ENSAD</name>
<proteinExistence type="predicted"/>
<evidence type="ECO:0000313" key="2">
    <source>
        <dbReference type="Proteomes" id="UP000823773"/>
    </source>
</evidence>
<gene>
    <name evidence="1" type="ORF">J2Z19_005984</name>
</gene>
<evidence type="ECO:0000313" key="1">
    <source>
        <dbReference type="EMBL" id="MBP1876235.1"/>
    </source>
</evidence>
<accession>A0ACC5T592</accession>
<protein>
    <submittedName>
        <fullName evidence="1">Outer membrane protein OmpA-like peptidoglycan-associated protein</fullName>
    </submittedName>
</protein>
<comment type="caution">
    <text evidence="1">The sequence shown here is derived from an EMBL/GenBank/DDBJ whole genome shotgun (WGS) entry which is preliminary data.</text>
</comment>
<reference evidence="1" key="1">
    <citation type="submission" date="2021-03" db="EMBL/GenBank/DDBJ databases">
        <title>Genomic Encyclopedia of Type Strains, Phase IV (KMG-IV): sequencing the most valuable type-strain genomes for metagenomic binning, comparative biology and taxonomic classification.</title>
        <authorList>
            <person name="Goeker M."/>
        </authorList>
    </citation>
    <scope>NUCLEOTIDE SEQUENCE</scope>
    <source>
        <strain evidence="1">DSM 18131</strain>
    </source>
</reference>
<organism evidence="1 2">
    <name type="scientific">Ensifer adhaerens</name>
    <name type="common">Sinorhizobium morelense</name>
    <dbReference type="NCBI Taxonomy" id="106592"/>
    <lineage>
        <taxon>Bacteria</taxon>
        <taxon>Pseudomonadati</taxon>
        <taxon>Pseudomonadota</taxon>
        <taxon>Alphaproteobacteria</taxon>
        <taxon>Hyphomicrobiales</taxon>
        <taxon>Rhizobiaceae</taxon>
        <taxon>Sinorhizobium/Ensifer group</taxon>
        <taxon>Ensifer</taxon>
    </lineage>
</organism>
<dbReference type="EMBL" id="JAGGJR010000015">
    <property type="protein sequence ID" value="MBP1876235.1"/>
    <property type="molecule type" value="Genomic_DNA"/>
</dbReference>
<sequence>MGKLVKMTIVAAAVLLPLANPASACDALVEASEALNRGDEAGARSAAALERTKACSDTEAALTRRVAALATFNRIANAVGGGASLETFQGELEAARDDVGGPWQILDALGDIDRARKKYESAATYYQQALEDAANEQLTPEWMAPDNAYILRLDRLASEMRLAAARPVKFAMRGACKFSYRGVSIRKKATPVRYVFGTTEFTPEGLQSAKDLFECLKSAKPVSITLIGHTDPVGGTEANKTLSLARAEALAHYLVDAGYKGTWTTVGKGEEEPFKPDDPSAYDEAMLHQLDRRVEVDVEK</sequence>
<dbReference type="Proteomes" id="UP000823773">
    <property type="component" value="Unassembled WGS sequence"/>
</dbReference>